<evidence type="ECO:0000313" key="5">
    <source>
        <dbReference type="EMBL" id="RIH63729.1"/>
    </source>
</evidence>
<dbReference type="EMBL" id="QWET01000017">
    <property type="protein sequence ID" value="RIH63729.1"/>
    <property type="molecule type" value="Genomic_DNA"/>
</dbReference>
<dbReference type="PANTHER" id="PTHR43143">
    <property type="entry name" value="METALLOPHOSPHOESTERASE, CALCINEURIN SUPERFAMILY"/>
    <property type="match status" value="1"/>
</dbReference>
<gene>
    <name evidence="5" type="ORF">D1164_18420</name>
</gene>
<feature type="chain" id="PRO_5017224766" evidence="1">
    <location>
        <begin position="28"/>
        <end position="528"/>
    </location>
</feature>
<dbReference type="InterPro" id="IPR004843">
    <property type="entry name" value="Calcineurin-like_PHP"/>
</dbReference>
<evidence type="ECO:0000313" key="6">
    <source>
        <dbReference type="Proteomes" id="UP000266441"/>
    </source>
</evidence>
<evidence type="ECO:0000259" key="2">
    <source>
        <dbReference type="Pfam" id="PF00149"/>
    </source>
</evidence>
<dbReference type="Pfam" id="PF00149">
    <property type="entry name" value="Metallophos"/>
    <property type="match status" value="1"/>
</dbReference>
<dbReference type="RefSeq" id="WP_119351372.1">
    <property type="nucleotide sequence ID" value="NZ_JBFHKJ010000049.1"/>
</dbReference>
<protein>
    <submittedName>
        <fullName evidence="5">Metallophosphoesterase</fullName>
    </submittedName>
</protein>
<sequence length="528" mass="59945">MRNFSVKLMAALFILLSGLLQELAVYAQENSGIRGIVFHDKNGNGVYDSGQDKPLKAVAVSNGRDVVVTDRNGKYELPLRDNAAIFVVKPRNWKVAVDEKQIPRFYYMNSSGGISGTKFEGLSPTGPLPESVDFPLYPQKEPDSFDVLVFGDTQPRNSKEIYYMSHDVLPELVDVKAAFGVTLGDVTFDDLNLYDHLTSSLSTVEIPWRYVAGNHDNDYTGNNSTEARGVWYRTFGPSYYSFSYGPAHFVVLDNIRWIVEEDKRYYRTGLGSDQMEFLQNELKRVDKDQLVVFLAHIPFEGSTEWKDENEKKAFYELIATHPRSASLVAHTHQHYHYFIDKEDGFPGENPHHMISVGTVCGAWWTGAPNEYGIPHAMMSDGTPNSYTFLHVDGNNWKLSWKEAGKPADYQMHINAPDFFVADSTDKINITANIYNALPSAEVKMRVGKNGTWVNMKRTPQSDPARLAAVERENQLGEVSWLKMRGARNSEHIWEAEQEVNLEPGVHVIEIKAKDDWFEYKGKRLLHVR</sequence>
<dbReference type="SUPFAM" id="SSF56300">
    <property type="entry name" value="Metallo-dependent phosphatases"/>
    <property type="match status" value="1"/>
</dbReference>
<dbReference type="Pfam" id="PF16371">
    <property type="entry name" value="MetallophosN"/>
    <property type="match status" value="1"/>
</dbReference>
<dbReference type="GO" id="GO:0016787">
    <property type="term" value="F:hydrolase activity"/>
    <property type="evidence" value="ECO:0007669"/>
    <property type="project" value="InterPro"/>
</dbReference>
<dbReference type="PANTHER" id="PTHR43143:SF6">
    <property type="entry name" value="BLL3016 PROTEIN"/>
    <property type="match status" value="1"/>
</dbReference>
<name>A0A399CVY2_9BACT</name>
<dbReference type="InterPro" id="IPR032288">
    <property type="entry name" value="Metallophos_C"/>
</dbReference>
<organism evidence="5 6">
    <name type="scientific">Mariniphaga sediminis</name>
    <dbReference type="NCBI Taxonomy" id="1628158"/>
    <lineage>
        <taxon>Bacteria</taxon>
        <taxon>Pseudomonadati</taxon>
        <taxon>Bacteroidota</taxon>
        <taxon>Bacteroidia</taxon>
        <taxon>Marinilabiliales</taxon>
        <taxon>Prolixibacteraceae</taxon>
        <taxon>Mariniphaga</taxon>
    </lineage>
</organism>
<evidence type="ECO:0000259" key="4">
    <source>
        <dbReference type="Pfam" id="PF16371"/>
    </source>
</evidence>
<dbReference type="SUPFAM" id="SSF117074">
    <property type="entry name" value="Hypothetical protein PA1324"/>
    <property type="match status" value="1"/>
</dbReference>
<evidence type="ECO:0000259" key="3">
    <source>
        <dbReference type="Pfam" id="PF16370"/>
    </source>
</evidence>
<accession>A0A399CVY2</accession>
<feature type="domain" description="Calcineurin-like phosphoesterase C-terminal" evidence="3">
    <location>
        <begin position="356"/>
        <end position="516"/>
    </location>
</feature>
<dbReference type="InterPro" id="IPR032285">
    <property type="entry name" value="Metallophos_N"/>
</dbReference>
<dbReference type="InterPro" id="IPR051918">
    <property type="entry name" value="STPP_CPPED1"/>
</dbReference>
<dbReference type="AlphaFoldDB" id="A0A399CVY2"/>
<reference evidence="5 6" key="1">
    <citation type="journal article" date="2015" name="Int. J. Syst. Evol. Microbiol.">
        <title>Mariniphaga sediminis sp. nov., isolated from coastal sediment.</title>
        <authorList>
            <person name="Wang F.Q."/>
            <person name="Shen Q.Y."/>
            <person name="Chen G.J."/>
            <person name="Du Z.J."/>
        </authorList>
    </citation>
    <scope>NUCLEOTIDE SEQUENCE [LARGE SCALE GENOMIC DNA]</scope>
    <source>
        <strain evidence="5 6">SY21</strain>
    </source>
</reference>
<dbReference type="Pfam" id="PF16370">
    <property type="entry name" value="MetallophosC"/>
    <property type="match status" value="1"/>
</dbReference>
<dbReference type="Proteomes" id="UP000266441">
    <property type="component" value="Unassembled WGS sequence"/>
</dbReference>
<comment type="caution">
    <text evidence="5">The sequence shown here is derived from an EMBL/GenBank/DDBJ whole genome shotgun (WGS) entry which is preliminary data.</text>
</comment>
<dbReference type="Gene3D" id="3.60.21.10">
    <property type="match status" value="1"/>
</dbReference>
<keyword evidence="6" id="KW-1185">Reference proteome</keyword>
<dbReference type="OrthoDB" id="1776264at2"/>
<dbReference type="InterPro" id="IPR029052">
    <property type="entry name" value="Metallo-depent_PP-like"/>
</dbReference>
<feature type="signal peptide" evidence="1">
    <location>
        <begin position="1"/>
        <end position="27"/>
    </location>
</feature>
<feature type="domain" description="Calcineurin-like phosphoesterase" evidence="2">
    <location>
        <begin position="147"/>
        <end position="334"/>
    </location>
</feature>
<proteinExistence type="predicted"/>
<keyword evidence="1" id="KW-0732">Signal</keyword>
<feature type="domain" description="Calcineurin-like phosphoesterase N-terminal" evidence="4">
    <location>
        <begin position="51"/>
        <end position="112"/>
    </location>
</feature>
<evidence type="ECO:0000256" key="1">
    <source>
        <dbReference type="SAM" id="SignalP"/>
    </source>
</evidence>